<gene>
    <name evidence="1" type="ORF">MENTE1834_LOCUS29642</name>
</gene>
<evidence type="ECO:0000313" key="2">
    <source>
        <dbReference type="Proteomes" id="UP001497535"/>
    </source>
</evidence>
<accession>A0ACB0ZVV0</accession>
<dbReference type="EMBL" id="CAVMJV010000046">
    <property type="protein sequence ID" value="CAK5082366.1"/>
    <property type="molecule type" value="Genomic_DNA"/>
</dbReference>
<evidence type="ECO:0000313" key="1">
    <source>
        <dbReference type="EMBL" id="CAK5082366.1"/>
    </source>
</evidence>
<dbReference type="Proteomes" id="UP001497535">
    <property type="component" value="Unassembled WGS sequence"/>
</dbReference>
<keyword evidence="2" id="KW-1185">Reference proteome</keyword>
<proteinExistence type="predicted"/>
<organism evidence="1 2">
    <name type="scientific">Meloidogyne enterolobii</name>
    <name type="common">Root-knot nematode worm</name>
    <name type="synonym">Meloidogyne mayaguensis</name>
    <dbReference type="NCBI Taxonomy" id="390850"/>
    <lineage>
        <taxon>Eukaryota</taxon>
        <taxon>Metazoa</taxon>
        <taxon>Ecdysozoa</taxon>
        <taxon>Nematoda</taxon>
        <taxon>Chromadorea</taxon>
        <taxon>Rhabditida</taxon>
        <taxon>Tylenchina</taxon>
        <taxon>Tylenchomorpha</taxon>
        <taxon>Tylenchoidea</taxon>
        <taxon>Meloidogynidae</taxon>
        <taxon>Meloidogyninae</taxon>
        <taxon>Meloidogyne</taxon>
    </lineage>
</organism>
<comment type="caution">
    <text evidence="1">The sequence shown here is derived from an EMBL/GenBank/DDBJ whole genome shotgun (WGS) entry which is preliminary data.</text>
</comment>
<name>A0ACB0ZVV0_MELEN</name>
<sequence>MQYIKAIEGEMLKPTRGLLVRNWTEDVVNLVQYPRTHSVVNASPFCVKLETWLRITGIKHKVELNLNRSLAKHAEVLFCSATPP</sequence>
<protein>
    <submittedName>
        <fullName evidence="1">Uncharacterized protein</fullName>
    </submittedName>
</protein>
<reference evidence="1" key="1">
    <citation type="submission" date="2023-11" db="EMBL/GenBank/DDBJ databases">
        <authorList>
            <person name="Poullet M."/>
        </authorList>
    </citation>
    <scope>NUCLEOTIDE SEQUENCE</scope>
    <source>
        <strain evidence="1">E1834</strain>
    </source>
</reference>